<proteinExistence type="inferred from homology"/>
<dbReference type="Gene3D" id="3.30.2320.10">
    <property type="entry name" value="hypothetical protein PF0899 domain"/>
    <property type="match status" value="1"/>
</dbReference>
<name>A0A0M2UQN0_9BACT</name>
<dbReference type="PANTHER" id="PTHR37165:SF1">
    <property type="entry name" value="TYPE 1 ENCAPSULIN SHELL PROTEIN"/>
    <property type="match status" value="1"/>
</dbReference>
<dbReference type="Gene3D" id="3.30.2400.30">
    <property type="match status" value="1"/>
</dbReference>
<comment type="similarity">
    <text evidence="2">Belongs to the encapsulin family. Family 1 subfamily.</text>
</comment>
<keyword evidence="5" id="KW-0732">Signal</keyword>
<feature type="compositionally biased region" description="Basic and acidic residues" evidence="4">
    <location>
        <begin position="89"/>
        <end position="110"/>
    </location>
</feature>
<keyword evidence="3" id="KW-1284">Encapsulin nanocompartment</keyword>
<dbReference type="PANTHER" id="PTHR37165">
    <property type="entry name" value="PEPTIDASE U56 FAMILY"/>
    <property type="match status" value="1"/>
</dbReference>
<dbReference type="GO" id="GO:0140737">
    <property type="term" value="C:encapsulin nanocompartment"/>
    <property type="evidence" value="ECO:0007669"/>
    <property type="project" value="UniProtKB-SubCell"/>
</dbReference>
<feature type="chain" id="PRO_5005644098" evidence="5">
    <location>
        <begin position="35"/>
        <end position="372"/>
    </location>
</feature>
<evidence type="ECO:0000256" key="2">
    <source>
        <dbReference type="ARBA" id="ARBA00033743"/>
    </source>
</evidence>
<organism evidence="6 7">
    <name type="scientific">Candidatus Brocadia fulgida</name>
    <dbReference type="NCBI Taxonomy" id="380242"/>
    <lineage>
        <taxon>Bacteria</taxon>
        <taxon>Pseudomonadati</taxon>
        <taxon>Planctomycetota</taxon>
        <taxon>Candidatus Brocadiia</taxon>
        <taxon>Candidatus Brocadiales</taxon>
        <taxon>Candidatus Brocadiaceae</taxon>
        <taxon>Candidatus Brocadia</taxon>
    </lineage>
</organism>
<dbReference type="SMR" id="A0A0M2UQN0"/>
<dbReference type="Proteomes" id="UP000034954">
    <property type="component" value="Unassembled WGS sequence"/>
</dbReference>
<dbReference type="InterPro" id="IPR051429">
    <property type="entry name" value="Encapsulin_nc"/>
</dbReference>
<dbReference type="Pfam" id="PF04454">
    <property type="entry name" value="Linocin_M18"/>
    <property type="match status" value="1"/>
</dbReference>
<feature type="region of interest" description="Disordered" evidence="4">
    <location>
        <begin position="78"/>
        <end position="110"/>
    </location>
</feature>
<protein>
    <submittedName>
        <fullName evidence="6">Uncharacterized protein</fullName>
    </submittedName>
</protein>
<evidence type="ECO:0000313" key="6">
    <source>
        <dbReference type="EMBL" id="KKO18403.1"/>
    </source>
</evidence>
<reference evidence="6 7" key="1">
    <citation type="journal article" date="2013" name="BMC Microbiol.">
        <title>Identification of the type II cytochrome c maturation pathway in anammox bacteria by comparative genomics.</title>
        <authorList>
            <person name="Ferousi C."/>
            <person name="Speth D.R."/>
            <person name="Reimann J."/>
            <person name="Op den Camp H.J."/>
            <person name="Allen J.W."/>
            <person name="Keltjens J.T."/>
            <person name="Jetten M.S."/>
        </authorList>
    </citation>
    <scope>NUCLEOTIDE SEQUENCE [LARGE SCALE GENOMIC DNA]</scope>
    <source>
        <strain evidence="6">RU1</strain>
    </source>
</reference>
<comment type="subcellular location">
    <subcellularLocation>
        <location evidence="1">Encapsulin nanocompartment</location>
    </subcellularLocation>
</comment>
<evidence type="ECO:0000313" key="7">
    <source>
        <dbReference type="Proteomes" id="UP000034954"/>
    </source>
</evidence>
<dbReference type="EMBL" id="LAQJ01000273">
    <property type="protein sequence ID" value="KKO18403.1"/>
    <property type="molecule type" value="Genomic_DNA"/>
</dbReference>
<evidence type="ECO:0000256" key="5">
    <source>
        <dbReference type="SAM" id="SignalP"/>
    </source>
</evidence>
<keyword evidence="7" id="KW-1185">Reference proteome</keyword>
<dbReference type="NCBIfam" id="NF041155">
    <property type="entry name" value="encap_f1"/>
    <property type="match status" value="1"/>
</dbReference>
<accession>A0A0M2UQN0</accession>
<comment type="caution">
    <text evidence="6">The sequence shown here is derived from an EMBL/GenBank/DDBJ whole genome shotgun (WGS) entry which is preliminary data.</text>
</comment>
<dbReference type="InterPro" id="IPR007544">
    <property type="entry name" value="ENCAP"/>
</dbReference>
<feature type="signal peptide" evidence="5">
    <location>
        <begin position="1"/>
        <end position="34"/>
    </location>
</feature>
<sequence length="372" mass="40860">MKIYKNFCKKYQFIGIFTLSALFYLPQNASPVYAKCTKENDCFSCHSSQELRNVHKDCQYLNQGCLACHAVPKNLAASSNDSCSGKGSCGEEKGGGGKGGSSEREMGREDWEKLQRHVHETIEKCLVGRKFLETYGPLGVGSQCVSIDTFGLPSWATVDMLGEADNAIHSLKRDVAHIPVIYKDFWLFWRDLEASKKGEIPLDTSAAIGAAVATAAREDDLVFNGLPDMNMAGLLNVNGRNIMKLSDWSAIGNGFQDVVAAVEKLRNTGFFPPYTLVVSPRLYALLHKVYERTGKLEIDAVKEMVKGGVYQSPVLKKDVALVMAAGRQNADLAVGGNFKVEYCGPENLNHRFRVVGSSVLRIKCPQAICTLE</sequence>
<evidence type="ECO:0000256" key="1">
    <source>
        <dbReference type="ARBA" id="ARBA00033738"/>
    </source>
</evidence>
<evidence type="ECO:0000256" key="4">
    <source>
        <dbReference type="SAM" id="MobiDB-lite"/>
    </source>
</evidence>
<gene>
    <name evidence="6" type="ORF">BROFUL_02909</name>
</gene>
<evidence type="ECO:0000256" key="3">
    <source>
        <dbReference type="ARBA" id="ARBA00033787"/>
    </source>
</evidence>
<dbReference type="AlphaFoldDB" id="A0A0M2UQN0"/>